<protein>
    <submittedName>
        <fullName evidence="1">Uncharacterized protein</fullName>
    </submittedName>
</protein>
<dbReference type="Gene3D" id="1.20.140.30">
    <property type="entry name" value="MOB kinase activator"/>
    <property type="match status" value="1"/>
</dbReference>
<proteinExistence type="predicted"/>
<organism evidence="1 2">
    <name type="scientific">Deinandra increscens subsp. villosa</name>
    <dbReference type="NCBI Taxonomy" id="3103831"/>
    <lineage>
        <taxon>Eukaryota</taxon>
        <taxon>Viridiplantae</taxon>
        <taxon>Streptophyta</taxon>
        <taxon>Embryophyta</taxon>
        <taxon>Tracheophyta</taxon>
        <taxon>Spermatophyta</taxon>
        <taxon>Magnoliopsida</taxon>
        <taxon>eudicotyledons</taxon>
        <taxon>Gunneridae</taxon>
        <taxon>Pentapetalae</taxon>
        <taxon>asterids</taxon>
        <taxon>campanulids</taxon>
        <taxon>Asterales</taxon>
        <taxon>Asteraceae</taxon>
        <taxon>Asteroideae</taxon>
        <taxon>Heliantheae alliance</taxon>
        <taxon>Madieae</taxon>
        <taxon>Madiinae</taxon>
        <taxon>Deinandra</taxon>
    </lineage>
</organism>
<dbReference type="InterPro" id="IPR036703">
    <property type="entry name" value="MOB_kinase_act_sf"/>
</dbReference>
<name>A0AAP0C2R4_9ASTR</name>
<dbReference type="AlphaFoldDB" id="A0AAP0C2R4"/>
<comment type="caution">
    <text evidence="1">The sequence shown here is derived from an EMBL/GenBank/DDBJ whole genome shotgun (WGS) entry which is preliminary data.</text>
</comment>
<sequence>MTSELVSQQSFRLRDCKAVLIPVRTKSDKPYRLQKFKLSVDFFNQVNILYDTLTEFCTPLTCPTMTAGTKQRKFKVIIEFVAHASMNQMCELLAGKQVDTPLEALKSIVDKGSQKDFHSRRLTIARLFAFLECPQHAN</sequence>
<dbReference type="EMBL" id="JBCNJP010012129">
    <property type="protein sequence ID" value="KAK9048469.1"/>
    <property type="molecule type" value="Genomic_DNA"/>
</dbReference>
<reference evidence="1 2" key="1">
    <citation type="submission" date="2024-04" db="EMBL/GenBank/DDBJ databases">
        <title>The reference genome of an endangered Asteraceae, Deinandra increscens subsp. villosa, native to the Central Coast of California.</title>
        <authorList>
            <person name="Guilliams M."/>
            <person name="Hasenstab-Lehman K."/>
            <person name="Meyer R."/>
            <person name="Mcevoy S."/>
        </authorList>
    </citation>
    <scope>NUCLEOTIDE SEQUENCE [LARGE SCALE GENOMIC DNA]</scope>
    <source>
        <tissue evidence="1">Leaf</tissue>
    </source>
</reference>
<gene>
    <name evidence="1" type="ORF">SSX86_032568</name>
</gene>
<keyword evidence="2" id="KW-1185">Reference proteome</keyword>
<dbReference type="SUPFAM" id="SSF101152">
    <property type="entry name" value="Mob1/phocein"/>
    <property type="match status" value="1"/>
</dbReference>
<evidence type="ECO:0000313" key="1">
    <source>
        <dbReference type="EMBL" id="KAK9048469.1"/>
    </source>
</evidence>
<dbReference type="Proteomes" id="UP001408789">
    <property type="component" value="Unassembled WGS sequence"/>
</dbReference>
<dbReference type="Pfam" id="PF03637">
    <property type="entry name" value="Mob1_phocein"/>
    <property type="match status" value="1"/>
</dbReference>
<dbReference type="InterPro" id="IPR005301">
    <property type="entry name" value="MOB_kinase_act_fam"/>
</dbReference>
<accession>A0AAP0C2R4</accession>
<evidence type="ECO:0000313" key="2">
    <source>
        <dbReference type="Proteomes" id="UP001408789"/>
    </source>
</evidence>